<feature type="transmembrane region" description="Helical" evidence="1">
    <location>
        <begin position="237"/>
        <end position="255"/>
    </location>
</feature>
<dbReference type="EMBL" id="JAUSVM010000001">
    <property type="protein sequence ID" value="MDQ0424127.1"/>
    <property type="molecule type" value="Genomic_DNA"/>
</dbReference>
<feature type="transmembrane region" description="Helical" evidence="1">
    <location>
        <begin position="275"/>
        <end position="295"/>
    </location>
</feature>
<reference evidence="2 3" key="1">
    <citation type="submission" date="2023-07" db="EMBL/GenBank/DDBJ databases">
        <title>Sequencing the genomes of 1000 actinobacteria strains.</title>
        <authorList>
            <person name="Klenk H.-P."/>
        </authorList>
    </citation>
    <scope>NUCLEOTIDE SEQUENCE [LARGE SCALE GENOMIC DNA]</scope>
    <source>
        <strain evidence="2 3">DSM 14785</strain>
    </source>
</reference>
<comment type="caution">
    <text evidence="2">The sequence shown here is derived from an EMBL/GenBank/DDBJ whole genome shotgun (WGS) entry which is preliminary data.</text>
</comment>
<keyword evidence="1" id="KW-0472">Membrane</keyword>
<evidence type="ECO:0008006" key="4">
    <source>
        <dbReference type="Google" id="ProtNLM"/>
    </source>
</evidence>
<feature type="transmembrane region" description="Helical" evidence="1">
    <location>
        <begin position="315"/>
        <end position="336"/>
    </location>
</feature>
<protein>
    <recommendedName>
        <fullName evidence="4">MacB-like periplasmic core domain-containing protein</fullName>
    </recommendedName>
</protein>
<organism evidence="2 3">
    <name type="scientific">Cellulomonas iranensis</name>
    <dbReference type="NCBI Taxonomy" id="76862"/>
    <lineage>
        <taxon>Bacteria</taxon>
        <taxon>Bacillati</taxon>
        <taxon>Actinomycetota</taxon>
        <taxon>Actinomycetes</taxon>
        <taxon>Micrococcales</taxon>
        <taxon>Cellulomonadaceae</taxon>
        <taxon>Cellulomonas</taxon>
    </lineage>
</organism>
<keyword evidence="3" id="KW-1185">Reference proteome</keyword>
<keyword evidence="1" id="KW-1133">Transmembrane helix</keyword>
<evidence type="ECO:0000313" key="3">
    <source>
        <dbReference type="Proteomes" id="UP001240250"/>
    </source>
</evidence>
<gene>
    <name evidence="2" type="ORF">JO380_000508</name>
</gene>
<evidence type="ECO:0000256" key="1">
    <source>
        <dbReference type="SAM" id="Phobius"/>
    </source>
</evidence>
<dbReference type="RefSeq" id="WP_070319246.1">
    <property type="nucleotide sequence ID" value="NZ_JAUSVM010000001.1"/>
</dbReference>
<name>A0ABU0GFJ3_9CELL</name>
<proteinExistence type="predicted"/>
<evidence type="ECO:0000313" key="2">
    <source>
        <dbReference type="EMBL" id="MDQ0424127.1"/>
    </source>
</evidence>
<sequence>MAAPFLHGALTVVVTLLVTSAGVADLAVVHRIVADERAYLAAGGDLLRASVRDGSLAADACAAVTALDGVLASSAVSVRQVRVVGRPEHTQTVLLATPGLERMVGAPTLGPDEVLVSQVVADRWGWRAGTPVRLVPHSTGPTVWDVPERGLAVGGVADLSRFGDAASSAVVVPSAPSGAADECVVQTSAAARDDVAAALPALLGDGTAGAVEVQRPLDGGAFGPDAALEFARRPTRLAGLAAGAVAGVLLAVVAWTRRQRSALYATLGMPWSGGVVLRATEGVVPVVAGGAWGGLCAGATGAGLGLPVGVAVVTAALHALAAAGGAVAVVVLVALWRPPTLQALKDR</sequence>
<keyword evidence="1" id="KW-0812">Transmembrane</keyword>
<accession>A0ABU0GFJ3</accession>
<dbReference type="Proteomes" id="UP001240250">
    <property type="component" value="Unassembled WGS sequence"/>
</dbReference>